<dbReference type="PANTHER" id="PTHR33376:SF15">
    <property type="entry name" value="BLL6794 PROTEIN"/>
    <property type="match status" value="1"/>
</dbReference>
<sequence>MKKTVMTVAIASLLASTAAMGATYRATNWLQPIHTLNAEPYQKLAEGLKKATNDEIAFTVYSGGTLVPAKATIQALRDGTAQLGIVYPGYTPAELPLNNVLVDLGFLVKDPMAAAFAYTEINLSNKDLINEWQKQGVIFTGGYSTPIYNFMCTKPIQSLADAKGKKIRTAGGTQTDWVASIGGVPVSVPIGDVYTGLSRGSVDCTMAEVPNLINSKFIEVAKSITRIDMGAVPGATYVLNPDFWKELSAEHKKTMISLMAKGLADQQVGYSARAEEALKLAQEKIKVIQPDQDLVDALAAFQASYIKDLAKSSVKERKIADPSNLIDQYTKLEAKWRDLLDKVDRKDANAVAKLLEQELYSKIDVETFVMP</sequence>
<evidence type="ECO:0000256" key="2">
    <source>
        <dbReference type="SAM" id="SignalP"/>
    </source>
</evidence>
<feature type="signal peptide" evidence="2">
    <location>
        <begin position="1"/>
        <end position="21"/>
    </location>
</feature>
<organism evidence="3 4">
    <name type="scientific">Advenella kashmirensis</name>
    <dbReference type="NCBI Taxonomy" id="310575"/>
    <lineage>
        <taxon>Bacteria</taxon>
        <taxon>Pseudomonadati</taxon>
        <taxon>Pseudomonadota</taxon>
        <taxon>Betaproteobacteria</taxon>
        <taxon>Burkholderiales</taxon>
        <taxon>Alcaligenaceae</taxon>
    </lineage>
</organism>
<reference evidence="3 4" key="1">
    <citation type="journal article" date="2018" name="Nat. Biotechnol.">
        <title>A standardized bacterial taxonomy based on genome phylogeny substantially revises the tree of life.</title>
        <authorList>
            <person name="Parks D.H."/>
            <person name="Chuvochina M."/>
            <person name="Waite D.W."/>
            <person name="Rinke C."/>
            <person name="Skarshewski A."/>
            <person name="Chaumeil P.A."/>
            <person name="Hugenholtz P."/>
        </authorList>
    </citation>
    <scope>NUCLEOTIDE SEQUENCE [LARGE SCALE GENOMIC DNA]</scope>
    <source>
        <strain evidence="3">UBA10707</strain>
    </source>
</reference>
<dbReference type="NCBIfam" id="NF037995">
    <property type="entry name" value="TRAP_S1"/>
    <property type="match status" value="1"/>
</dbReference>
<keyword evidence="1 2" id="KW-0732">Signal</keyword>
<dbReference type="CDD" id="cd13666">
    <property type="entry name" value="PBP2_TRAP_DctP_like_1"/>
    <property type="match status" value="1"/>
</dbReference>
<dbReference type="Proteomes" id="UP000264036">
    <property type="component" value="Unassembled WGS sequence"/>
</dbReference>
<dbReference type="EMBL" id="DOEK01000004">
    <property type="protein sequence ID" value="HBP28046.1"/>
    <property type="molecule type" value="Genomic_DNA"/>
</dbReference>
<dbReference type="AlphaFoldDB" id="A0A356LAM2"/>
<comment type="caution">
    <text evidence="3">The sequence shown here is derived from an EMBL/GenBank/DDBJ whole genome shotgun (WGS) entry which is preliminary data.</text>
</comment>
<evidence type="ECO:0000256" key="1">
    <source>
        <dbReference type="ARBA" id="ARBA00022729"/>
    </source>
</evidence>
<feature type="chain" id="PRO_5016865888" evidence="2">
    <location>
        <begin position="22"/>
        <end position="371"/>
    </location>
</feature>
<name>A0A356LAM2_9BURK</name>
<proteinExistence type="predicted"/>
<gene>
    <name evidence="3" type="ORF">DD666_01355</name>
</gene>
<evidence type="ECO:0000313" key="4">
    <source>
        <dbReference type="Proteomes" id="UP000264036"/>
    </source>
</evidence>
<dbReference type="Gene3D" id="3.40.190.170">
    <property type="entry name" value="Bacterial extracellular solute-binding protein, family 7"/>
    <property type="match status" value="1"/>
</dbReference>
<evidence type="ECO:0000313" key="3">
    <source>
        <dbReference type="EMBL" id="HBP28046.1"/>
    </source>
</evidence>
<dbReference type="InterPro" id="IPR018389">
    <property type="entry name" value="DctP_fam"/>
</dbReference>
<dbReference type="GO" id="GO:0055085">
    <property type="term" value="P:transmembrane transport"/>
    <property type="evidence" value="ECO:0007669"/>
    <property type="project" value="InterPro"/>
</dbReference>
<protein>
    <submittedName>
        <fullName evidence="3">C4-dicarboxylate ABC transporter substrate-binding protein</fullName>
    </submittedName>
</protein>
<dbReference type="PANTHER" id="PTHR33376">
    <property type="match status" value="1"/>
</dbReference>
<dbReference type="InterPro" id="IPR038404">
    <property type="entry name" value="TRAP_DctP_sf"/>
</dbReference>
<dbReference type="SUPFAM" id="SSF53850">
    <property type="entry name" value="Periplasmic binding protein-like II"/>
    <property type="match status" value="1"/>
</dbReference>
<dbReference type="Pfam" id="PF03480">
    <property type="entry name" value="DctP"/>
    <property type="match status" value="1"/>
</dbReference>
<accession>A0A356LAM2</accession>